<evidence type="ECO:0000259" key="2">
    <source>
        <dbReference type="Pfam" id="PF00646"/>
    </source>
</evidence>
<name>A0A5J9UMK4_9POAL</name>
<dbReference type="InterPro" id="IPR001810">
    <property type="entry name" value="F-box_dom"/>
</dbReference>
<dbReference type="CDD" id="cd09917">
    <property type="entry name" value="F-box_SF"/>
    <property type="match status" value="1"/>
</dbReference>
<dbReference type="EMBL" id="RWGY01000013">
    <property type="protein sequence ID" value="TVU24410.1"/>
    <property type="molecule type" value="Genomic_DNA"/>
</dbReference>
<dbReference type="Gene3D" id="1.20.1280.50">
    <property type="match status" value="1"/>
</dbReference>
<dbReference type="Gramene" id="TVU24410">
    <property type="protein sequence ID" value="TVU24410"/>
    <property type="gene ID" value="EJB05_26844"/>
</dbReference>
<dbReference type="PANTHER" id="PTHR33110:SF103">
    <property type="entry name" value="F-BOX DOMAIN-CONTAINING PROTEIN"/>
    <property type="match status" value="1"/>
</dbReference>
<sequence length="498" mass="55627">PSIRHRAPRSITPSHPASLPTAHRNSRRASRTRSTAAAAGAGGARRPVTAIRRFPATRSDRSMATSTPSPPWADMPPELACLVLRHLPARVDRIRFAAVCPEWRAVAREARLPPPLPLLVLKDGTFYSVPTSEPLRFPYHTEGFITACDNWLLVSRYSHLLLVDPFSGATMTLPAPCRAGGDGDYYSDSSEDNVARTTAGRARYQSDDSYSDDEGSTMSLPAGYRVRYQSYDSDSDEDDDSKDSDVSETNFTIIKLIVCSPHLVAALFSSNGCCRIAVCRPGASLWSVLWNRTFGITDMAFYQGELYVVDDDESLLAVHIVVDDSTGNPRVARFVQVINNSPYLILNRMVYLVKSRGSLLMVCRRNHVAHRESEIHTYAGLYEPELVAFEADFGQSQWVEVTTLRDDQALFLGPCSRDVFMPKCVMAGNRVWFLDDYKNYQGWGYCYDDMKNSSTAHDCSMKKSKLSTPLPMISWKCCRGAGAAWLFPTHSFSFRSYR</sequence>
<organism evidence="4 5">
    <name type="scientific">Eragrostis curvula</name>
    <name type="common">weeping love grass</name>
    <dbReference type="NCBI Taxonomy" id="38414"/>
    <lineage>
        <taxon>Eukaryota</taxon>
        <taxon>Viridiplantae</taxon>
        <taxon>Streptophyta</taxon>
        <taxon>Embryophyta</taxon>
        <taxon>Tracheophyta</taxon>
        <taxon>Spermatophyta</taxon>
        <taxon>Magnoliopsida</taxon>
        <taxon>Liliopsida</taxon>
        <taxon>Poales</taxon>
        <taxon>Poaceae</taxon>
        <taxon>PACMAD clade</taxon>
        <taxon>Chloridoideae</taxon>
        <taxon>Eragrostideae</taxon>
        <taxon>Eragrostidinae</taxon>
        <taxon>Eragrostis</taxon>
    </lineage>
</organism>
<comment type="caution">
    <text evidence="4">The sequence shown here is derived from an EMBL/GenBank/DDBJ whole genome shotgun (WGS) entry which is preliminary data.</text>
</comment>
<feature type="region of interest" description="Disordered" evidence="1">
    <location>
        <begin position="1"/>
        <end position="70"/>
    </location>
</feature>
<dbReference type="AlphaFoldDB" id="A0A5J9UMK4"/>
<accession>A0A5J9UMK4</accession>
<reference evidence="4 5" key="1">
    <citation type="journal article" date="2019" name="Sci. Rep.">
        <title>A high-quality genome of Eragrostis curvula grass provides insights into Poaceae evolution and supports new strategies to enhance forage quality.</title>
        <authorList>
            <person name="Carballo J."/>
            <person name="Santos B.A.C.M."/>
            <person name="Zappacosta D."/>
            <person name="Garbus I."/>
            <person name="Selva J.P."/>
            <person name="Gallo C.A."/>
            <person name="Diaz A."/>
            <person name="Albertini E."/>
            <person name="Caccamo M."/>
            <person name="Echenique V."/>
        </authorList>
    </citation>
    <scope>NUCLEOTIDE SEQUENCE [LARGE SCALE GENOMIC DNA]</scope>
    <source>
        <strain evidence="5">cv. Victoria</strain>
        <tissue evidence="4">Leaf</tissue>
    </source>
</reference>
<feature type="domain" description="F-box" evidence="2">
    <location>
        <begin position="72"/>
        <end position="109"/>
    </location>
</feature>
<dbReference type="InterPro" id="IPR005174">
    <property type="entry name" value="KIB1-4_b-propeller"/>
</dbReference>
<protein>
    <submittedName>
        <fullName evidence="4">Uncharacterized protein</fullName>
    </submittedName>
</protein>
<evidence type="ECO:0000256" key="1">
    <source>
        <dbReference type="SAM" id="MobiDB-lite"/>
    </source>
</evidence>
<evidence type="ECO:0000259" key="3">
    <source>
        <dbReference type="Pfam" id="PF03478"/>
    </source>
</evidence>
<feature type="domain" description="KIB1-4 beta-propeller" evidence="3">
    <location>
        <begin position="126"/>
        <end position="439"/>
    </location>
</feature>
<dbReference type="Proteomes" id="UP000324897">
    <property type="component" value="Chromosome 2"/>
</dbReference>
<feature type="region of interest" description="Disordered" evidence="1">
    <location>
        <begin position="184"/>
        <end position="219"/>
    </location>
</feature>
<evidence type="ECO:0000313" key="5">
    <source>
        <dbReference type="Proteomes" id="UP000324897"/>
    </source>
</evidence>
<dbReference type="Pfam" id="PF03478">
    <property type="entry name" value="Beta-prop_KIB1-4"/>
    <property type="match status" value="1"/>
</dbReference>
<proteinExistence type="predicted"/>
<dbReference type="PANTHER" id="PTHR33110">
    <property type="entry name" value="F-BOX/KELCH-REPEAT PROTEIN-RELATED"/>
    <property type="match status" value="1"/>
</dbReference>
<gene>
    <name evidence="4" type="ORF">EJB05_26844</name>
</gene>
<dbReference type="InterPro" id="IPR036047">
    <property type="entry name" value="F-box-like_dom_sf"/>
</dbReference>
<keyword evidence="5" id="KW-1185">Reference proteome</keyword>
<evidence type="ECO:0000313" key="4">
    <source>
        <dbReference type="EMBL" id="TVU24410.1"/>
    </source>
</evidence>
<dbReference type="SUPFAM" id="SSF81383">
    <property type="entry name" value="F-box domain"/>
    <property type="match status" value="1"/>
</dbReference>
<dbReference type="OrthoDB" id="680623at2759"/>
<dbReference type="Pfam" id="PF00646">
    <property type="entry name" value="F-box"/>
    <property type="match status" value="1"/>
</dbReference>
<feature type="non-terminal residue" evidence="4">
    <location>
        <position position="1"/>
    </location>
</feature>